<dbReference type="PANTHER" id="PTHR19842:SF2">
    <property type="entry name" value="WD REPEAT PROTEIN (AFU_ORTHOLOGUE AFUA_5G04300)"/>
    <property type="match status" value="1"/>
</dbReference>
<gene>
    <name evidence="5" type="ORF">LTR97_003914</name>
</gene>
<dbReference type="EMBL" id="JAVRQU010000005">
    <property type="protein sequence ID" value="KAK5702968.1"/>
    <property type="molecule type" value="Genomic_DNA"/>
</dbReference>
<evidence type="ECO:0000313" key="6">
    <source>
        <dbReference type="Proteomes" id="UP001310594"/>
    </source>
</evidence>
<evidence type="ECO:0008006" key="7">
    <source>
        <dbReference type="Google" id="ProtNLM"/>
    </source>
</evidence>
<dbReference type="PROSITE" id="PS50082">
    <property type="entry name" value="WD_REPEATS_2"/>
    <property type="match status" value="2"/>
</dbReference>
<dbReference type="InterPro" id="IPR001680">
    <property type="entry name" value="WD40_rpt"/>
</dbReference>
<dbReference type="InterPro" id="IPR036322">
    <property type="entry name" value="WD40_repeat_dom_sf"/>
</dbReference>
<feature type="coiled-coil region" evidence="3">
    <location>
        <begin position="1013"/>
        <end position="1070"/>
    </location>
</feature>
<feature type="compositionally biased region" description="Low complexity" evidence="4">
    <location>
        <begin position="228"/>
        <end position="255"/>
    </location>
</feature>
<dbReference type="GO" id="GO:0031929">
    <property type="term" value="P:TOR signaling"/>
    <property type="evidence" value="ECO:0007669"/>
    <property type="project" value="InterPro"/>
</dbReference>
<dbReference type="Pfam" id="PF00400">
    <property type="entry name" value="WD40"/>
    <property type="match status" value="2"/>
</dbReference>
<evidence type="ECO:0000256" key="4">
    <source>
        <dbReference type="SAM" id="MobiDB-lite"/>
    </source>
</evidence>
<accession>A0AAN7W8M2</accession>
<sequence length="1286" mass="140965">MAPVVIDLVSSSDEDTPKIRPSAPIRKHRPHQETTVANRYQDARGNPTHGLAIAAPILGGVRDQPRSINSRTAGPKAHAGASRVPVTYLQRDHAQQPKTTGQSQPSSSRPGFAPAPAHANRIDHFESFHARETLRHRKPSNGIKETVIARRESPVPPSVPSQANREEGDLPREPLIHGAGFAILDDPPNITENPRKCMAPSPGTSSRLPLVKRLRTDNKPLALDLRTSESLSNDSSESSSGSSSGTCSDSSSESTDGADRHEINDTGPAIQLTQELESALVPDTNLHSADERYDMLATNKGDESVRAVDNIPTAHKEVTPTAARSVAGQPYTEDDNVLISRLRETEGRSWDEIMLYFPGRSKASLNTHFSTKVKGRHGAAAQNAAVRQRRSLPVPQASTVIKKATRTVTQQITCRSRGGGPSALEGFVPWSKVGQHVLEDVEAAASEQDNIAAGTRVQQDRAYPSTPARILRQRELGMVGSRAWASAVKRIPDELVNHTLRHYASTRHFMSTCGDVTTLAWRTGGDRFAVGSIAITDDRSMQYNSGRNLMIGDNNTAVLQELQEHRTTRPIVDDDNNPNALRSMRATQSPHLYQTVAAVGFSPDGDRLYSIGSDRKLRAYGCTDTVEGTHYLYEVSHSASVDLLSISRQGLIATACHSSADDNVQVWRCDADGHSNLQKLSPGRTDGASSLPIFPSALKWGLNGRQSGYLLAGFSSDSNDEERDSAGETALWNAETGQRSSLSTICRNTFDVAWNCLASIGSTAFCVASTPGAGRSSVERRSVVQCYAPEQNRARQVLEWECPAFDINDVMYCPYDENLIAAGATDGKVYVWDTRFASQNQKVLHTLNHGGSINVLDHDRDQERIDTGVRMLCWGATSSRLYSGSSDGVVKVWNPYRCPSDAFVEDVATLQSAVMSGAFSPDYRQLLVGEESGRLDLLSMGQDTEDGPAPLSRPFRLNAVEAEDVSEPPFIAARVMLKSKQIEIRQMGDLPIRQAVQGPAYHGPYFKPSAGEVIEAQEKLERCLKARRELHARLEGSTSDHKEHTVDQQLEAAQETLMTLQAREDSYDELNVAAIANQRTFRNASKRRMSQVEDYCKLKCNYLPAEIDGDVPDSHRSQQRIPGALRALPQGSKDITELDCDGFFKAGLAEQCKLCSARSLSSRTMKNPFCRQRCNNIRAQLAGSCQSCAAPVRTSTAAKGSSRQLCERCGFTCFRCLRRLQLPAAGSSVQQICCEECSLAWDVDILGYNLVENIAPGRHHGKIGDVEEEQDSELFHYHSRWQTSQH</sequence>
<dbReference type="SMART" id="SM00320">
    <property type="entry name" value="WD40"/>
    <property type="match status" value="5"/>
</dbReference>
<dbReference type="GO" id="GO:0032956">
    <property type="term" value="P:regulation of actin cytoskeleton organization"/>
    <property type="evidence" value="ECO:0007669"/>
    <property type="project" value="TreeGrafter"/>
</dbReference>
<feature type="region of interest" description="Disordered" evidence="4">
    <location>
        <begin position="1"/>
        <end position="117"/>
    </location>
</feature>
<protein>
    <recommendedName>
        <fullName evidence="7">Myb-like domain-containing protein</fullName>
    </recommendedName>
</protein>
<dbReference type="PANTHER" id="PTHR19842">
    <property type="entry name" value="G BETA-LIKE PROTEIN GBL"/>
    <property type="match status" value="1"/>
</dbReference>
<dbReference type="GO" id="GO:0031932">
    <property type="term" value="C:TORC2 complex"/>
    <property type="evidence" value="ECO:0007669"/>
    <property type="project" value="InterPro"/>
</dbReference>
<reference evidence="5" key="1">
    <citation type="submission" date="2023-08" db="EMBL/GenBank/DDBJ databases">
        <title>Black Yeasts Isolated from many extreme environments.</title>
        <authorList>
            <person name="Coleine C."/>
            <person name="Stajich J.E."/>
            <person name="Selbmann L."/>
        </authorList>
    </citation>
    <scope>NUCLEOTIDE SEQUENCE</scope>
    <source>
        <strain evidence="5">CCFEE 5810</strain>
    </source>
</reference>
<organism evidence="5 6">
    <name type="scientific">Elasticomyces elasticus</name>
    <dbReference type="NCBI Taxonomy" id="574655"/>
    <lineage>
        <taxon>Eukaryota</taxon>
        <taxon>Fungi</taxon>
        <taxon>Dikarya</taxon>
        <taxon>Ascomycota</taxon>
        <taxon>Pezizomycotina</taxon>
        <taxon>Dothideomycetes</taxon>
        <taxon>Dothideomycetidae</taxon>
        <taxon>Mycosphaerellales</taxon>
        <taxon>Teratosphaeriaceae</taxon>
        <taxon>Elasticomyces</taxon>
    </lineage>
</organism>
<comment type="caution">
    <text evidence="5">The sequence shown here is derived from an EMBL/GenBank/DDBJ whole genome shotgun (WGS) entry which is preliminary data.</text>
</comment>
<name>A0AAN7W8M2_9PEZI</name>
<feature type="region of interest" description="Disordered" evidence="4">
    <location>
        <begin position="134"/>
        <end position="264"/>
    </location>
</feature>
<keyword evidence="3" id="KW-0175">Coiled coil</keyword>
<dbReference type="InterPro" id="IPR015943">
    <property type="entry name" value="WD40/YVTN_repeat-like_dom_sf"/>
</dbReference>
<keyword evidence="2" id="KW-0853">WD repeat</keyword>
<feature type="repeat" description="WD" evidence="2">
    <location>
        <begin position="869"/>
        <end position="894"/>
    </location>
</feature>
<dbReference type="InterPro" id="IPR037588">
    <property type="entry name" value="MLST8"/>
</dbReference>
<feature type="compositionally biased region" description="Basic and acidic residues" evidence="4">
    <location>
        <begin position="164"/>
        <end position="175"/>
    </location>
</feature>
<evidence type="ECO:0000313" key="5">
    <source>
        <dbReference type="EMBL" id="KAK5702968.1"/>
    </source>
</evidence>
<evidence type="ECO:0000256" key="1">
    <source>
        <dbReference type="ARBA" id="ARBA00009890"/>
    </source>
</evidence>
<dbReference type="Proteomes" id="UP001310594">
    <property type="component" value="Unassembled WGS sequence"/>
</dbReference>
<dbReference type="GO" id="GO:0031931">
    <property type="term" value="C:TORC1 complex"/>
    <property type="evidence" value="ECO:0007669"/>
    <property type="project" value="InterPro"/>
</dbReference>
<evidence type="ECO:0000256" key="2">
    <source>
        <dbReference type="PROSITE-ProRule" id="PRU00221"/>
    </source>
</evidence>
<feature type="compositionally biased region" description="Polar residues" evidence="4">
    <location>
        <begin position="96"/>
        <end position="109"/>
    </location>
</feature>
<proteinExistence type="inferred from homology"/>
<evidence type="ECO:0000256" key="3">
    <source>
        <dbReference type="SAM" id="Coils"/>
    </source>
</evidence>
<comment type="similarity">
    <text evidence="1">Belongs to the WD repeat LST8 family.</text>
</comment>
<dbReference type="SUPFAM" id="SSF50978">
    <property type="entry name" value="WD40 repeat-like"/>
    <property type="match status" value="1"/>
</dbReference>
<dbReference type="Gene3D" id="2.130.10.10">
    <property type="entry name" value="YVTN repeat-like/Quinoprotein amine dehydrogenase"/>
    <property type="match status" value="1"/>
</dbReference>
<feature type="repeat" description="WD" evidence="2">
    <location>
        <begin position="816"/>
        <end position="842"/>
    </location>
</feature>